<keyword evidence="3" id="KW-1185">Reference proteome</keyword>
<proteinExistence type="predicted"/>
<dbReference type="InterPro" id="IPR013216">
    <property type="entry name" value="Methyltransf_11"/>
</dbReference>
<dbReference type="Proteomes" id="UP001139534">
    <property type="component" value="Unassembled WGS sequence"/>
</dbReference>
<name>A0A9X1Y166_9BACL</name>
<dbReference type="EMBL" id="JALPRK010000019">
    <property type="protein sequence ID" value="MCK8489039.1"/>
    <property type="molecule type" value="Genomic_DNA"/>
</dbReference>
<evidence type="ECO:0000313" key="3">
    <source>
        <dbReference type="Proteomes" id="UP001139534"/>
    </source>
</evidence>
<protein>
    <submittedName>
        <fullName evidence="2">Class I SAM-dependent methyltransferase</fullName>
    </submittedName>
</protein>
<keyword evidence="2" id="KW-0808">Transferase</keyword>
<evidence type="ECO:0000313" key="2">
    <source>
        <dbReference type="EMBL" id="MCK8489039.1"/>
    </source>
</evidence>
<dbReference type="Gene3D" id="3.40.50.150">
    <property type="entry name" value="Vaccinia Virus protein VP39"/>
    <property type="match status" value="1"/>
</dbReference>
<sequence length="239" mass="28064">MENMKPRNYGYCVICEKDTEFIEENPWLRDHYLCTSCKSIPRQRALINTLNEFYPEWKTMDIYESSPCGPASKFLKTKNDQYVSSHLFSEDLPSGSYVKGIRNENLERMSFGDVSFDLVITQDVFEHVMEPDKAFNEISRILRPGGAHVFTMPWYSDLEKTRRRAKKMNGEIIYLEEPQYHGNPVDAKGSLVTFDWGRDFTDFIFEHSNMQTLIYLVKDKYLGLDAEFLHVFVSRKKET</sequence>
<comment type="caution">
    <text evidence="2">The sequence shown here is derived from an EMBL/GenBank/DDBJ whole genome shotgun (WGS) entry which is preliminary data.</text>
</comment>
<dbReference type="Pfam" id="PF08241">
    <property type="entry name" value="Methyltransf_11"/>
    <property type="match status" value="1"/>
</dbReference>
<dbReference type="GO" id="GO:0032259">
    <property type="term" value="P:methylation"/>
    <property type="evidence" value="ECO:0007669"/>
    <property type="project" value="UniProtKB-KW"/>
</dbReference>
<dbReference type="InterPro" id="IPR029063">
    <property type="entry name" value="SAM-dependent_MTases_sf"/>
</dbReference>
<evidence type="ECO:0000259" key="1">
    <source>
        <dbReference type="Pfam" id="PF08241"/>
    </source>
</evidence>
<dbReference type="RefSeq" id="WP_248553087.1">
    <property type="nucleotide sequence ID" value="NZ_JALPRK010000019.1"/>
</dbReference>
<organism evidence="2 3">
    <name type="scientific">Paenibacillus mellifer</name>
    <dbReference type="NCBI Taxonomy" id="2937794"/>
    <lineage>
        <taxon>Bacteria</taxon>
        <taxon>Bacillati</taxon>
        <taxon>Bacillota</taxon>
        <taxon>Bacilli</taxon>
        <taxon>Bacillales</taxon>
        <taxon>Paenibacillaceae</taxon>
        <taxon>Paenibacillus</taxon>
    </lineage>
</organism>
<feature type="domain" description="Methyltransferase type 11" evidence="1">
    <location>
        <begin position="101"/>
        <end position="150"/>
    </location>
</feature>
<keyword evidence="2" id="KW-0489">Methyltransferase</keyword>
<dbReference type="SUPFAM" id="SSF53335">
    <property type="entry name" value="S-adenosyl-L-methionine-dependent methyltransferases"/>
    <property type="match status" value="1"/>
</dbReference>
<dbReference type="AlphaFoldDB" id="A0A9X1Y166"/>
<accession>A0A9X1Y166</accession>
<dbReference type="GO" id="GO:0008757">
    <property type="term" value="F:S-adenosylmethionine-dependent methyltransferase activity"/>
    <property type="evidence" value="ECO:0007669"/>
    <property type="project" value="InterPro"/>
</dbReference>
<dbReference type="CDD" id="cd02440">
    <property type="entry name" value="AdoMet_MTases"/>
    <property type="match status" value="1"/>
</dbReference>
<gene>
    <name evidence="2" type="ORF">M0651_17850</name>
</gene>
<reference evidence="2" key="1">
    <citation type="submission" date="2022-04" db="EMBL/GenBank/DDBJ databases">
        <authorList>
            <person name="Seo M.-J."/>
        </authorList>
    </citation>
    <scope>NUCLEOTIDE SEQUENCE</scope>
    <source>
        <strain evidence="2">MBLB2552</strain>
    </source>
</reference>